<name>A0A2U1SWD0_METSR</name>
<dbReference type="SUPFAM" id="SSF56112">
    <property type="entry name" value="Protein kinase-like (PK-like)"/>
    <property type="match status" value="1"/>
</dbReference>
<dbReference type="PANTHER" id="PTHR43883">
    <property type="entry name" value="SLR0207 PROTEIN"/>
    <property type="match status" value="1"/>
</dbReference>
<dbReference type="InterPro" id="IPR011009">
    <property type="entry name" value="Kinase-like_dom_sf"/>
</dbReference>
<evidence type="ECO:0000313" key="2">
    <source>
        <dbReference type="Proteomes" id="UP000245137"/>
    </source>
</evidence>
<dbReference type="OrthoDB" id="9810277at2"/>
<dbReference type="RefSeq" id="WP_108915598.1">
    <property type="nucleotide sequence ID" value="NZ_BGJY01000001.1"/>
</dbReference>
<evidence type="ECO:0008006" key="3">
    <source>
        <dbReference type="Google" id="ProtNLM"/>
    </source>
</evidence>
<sequence length="344" mass="38458">MLSDPSRAQIDRPSLADELKRLAEPSAYPHAPARVDLLETHMSHLFLAGDRVYKMKKPVRFAFLDFSTPLAREADCRAELRLNRRLAPDVYLDVVPLTFDAGKLSIGGEGETIDWLVVMKRLPAELMLDRLLASGDVDTGRIEELAARLSEFYAAAARSTISERDYIARFVREQAESRRIIAMRDFALDHCDAKAVLDEADRLLVAQQPALAARVREKRIVDGHGDLRPEHICFCEPLAIFDCLEFNDRLRQVDPFDELAFLALECDLLGAPQIGAAIVAATAQRLSGAPPPALFALYGACRALLRARLCLAHLLDPAPRRKEKWEPLARRYLALARARLTNIG</sequence>
<dbReference type="Proteomes" id="UP000245137">
    <property type="component" value="Unassembled WGS sequence"/>
</dbReference>
<proteinExistence type="predicted"/>
<keyword evidence="2" id="KW-1185">Reference proteome</keyword>
<protein>
    <recommendedName>
        <fullName evidence="3">Aminoglycoside phosphotransferase</fullName>
    </recommendedName>
</protein>
<evidence type="ECO:0000313" key="1">
    <source>
        <dbReference type="EMBL" id="PWB95931.1"/>
    </source>
</evidence>
<dbReference type="PANTHER" id="PTHR43883:SF1">
    <property type="entry name" value="GLUCONOKINASE"/>
    <property type="match status" value="1"/>
</dbReference>
<gene>
    <name evidence="1" type="ORF">C5689_00760</name>
</gene>
<dbReference type="EMBL" id="PUIV01000001">
    <property type="protein sequence ID" value="PWB95931.1"/>
    <property type="molecule type" value="Genomic_DNA"/>
</dbReference>
<reference evidence="1 2" key="1">
    <citation type="journal article" date="2018" name="Appl. Microbiol. Biotechnol.">
        <title>Co-cultivation of the strictly anaerobic methanogen Methanosarcina barkeri with aerobic methanotrophs in an oxygen-limited membrane bioreactor.</title>
        <authorList>
            <person name="In 't Zandt M.H."/>
            <person name="van den Bosch T.J.M."/>
            <person name="Rijkers R."/>
            <person name="van Kessel M.A.H.J."/>
            <person name="Jetten M.S.M."/>
            <person name="Welte C.U."/>
        </authorList>
    </citation>
    <scope>NUCLEOTIDE SEQUENCE [LARGE SCALE GENOMIC DNA]</scope>
    <source>
        <strain evidence="1 2">DSM 17706</strain>
    </source>
</reference>
<organism evidence="1 2">
    <name type="scientific">Methylosinus sporium</name>
    <dbReference type="NCBI Taxonomy" id="428"/>
    <lineage>
        <taxon>Bacteria</taxon>
        <taxon>Pseudomonadati</taxon>
        <taxon>Pseudomonadota</taxon>
        <taxon>Alphaproteobacteria</taxon>
        <taxon>Hyphomicrobiales</taxon>
        <taxon>Methylocystaceae</taxon>
        <taxon>Methylosinus</taxon>
    </lineage>
</organism>
<dbReference type="AlphaFoldDB" id="A0A2U1SWD0"/>
<accession>A0A2U1SWD0</accession>
<comment type="caution">
    <text evidence="1">The sequence shown here is derived from an EMBL/GenBank/DDBJ whole genome shotgun (WGS) entry which is preliminary data.</text>
</comment>
<dbReference type="InterPro" id="IPR052732">
    <property type="entry name" value="Cell-binding_unc_protein"/>
</dbReference>